<evidence type="ECO:0000313" key="4">
    <source>
        <dbReference type="Proteomes" id="UP001596002"/>
    </source>
</evidence>
<feature type="transmembrane region" description="Helical" evidence="1">
    <location>
        <begin position="433"/>
        <end position="452"/>
    </location>
</feature>
<feature type="transmembrane region" description="Helical" evidence="1">
    <location>
        <begin position="410"/>
        <end position="427"/>
    </location>
</feature>
<keyword evidence="1" id="KW-0812">Transmembrane</keyword>
<comment type="caution">
    <text evidence="3">The sequence shown here is derived from an EMBL/GenBank/DDBJ whole genome shotgun (WGS) entry which is preliminary data.</text>
</comment>
<evidence type="ECO:0000256" key="1">
    <source>
        <dbReference type="SAM" id="Phobius"/>
    </source>
</evidence>
<feature type="chain" id="PRO_5045613723" evidence="2">
    <location>
        <begin position="28"/>
        <end position="627"/>
    </location>
</feature>
<name>A0ABV9Q0L9_9BACL</name>
<feature type="transmembrane region" description="Helical" evidence="1">
    <location>
        <begin position="385"/>
        <end position="403"/>
    </location>
</feature>
<sequence>MFGKRFQVVLTLFVFLAAGIFSPSATGASGQVISDSQMNQNRQVILVVADLLKESDLQNQHLPHLREWAEQGGIGLMNVNAPVNWFSYRGEGLTVIDWNELRNLESTKEKLLNSQYIQLRQRSLQSLDRLAEQLLPQADDSTLLILASPRTTLVGKSGELAPVFAAGGPIAPGSLLTSASTRRKGIVTNQDLGASIQDFLGLQEAGAVGRTIQSTKSDANPWDEFHKTAVQTREIYGKRTVVITSFGAAGGILFLLMTGILLSNAGRKRVGERAKLLAAVLIWGGTAVLTAPFFLLLLPVVEWFGKWRWLTEDWIWIVVVPGVILGTVWALMQIRNLFQRLLLLAIGMVGLIITDTATGGWLAHGSILSYDPVVGARYYGVGNESMAFLVTWLLLAYGYVLCLQPRWKRWMKWGFAGMGGGMIWFFAAPELGANAGGTVTAAASVAVAVTFLFQLPKRVSWPVGLTILASSIAFMITLHQGTAYPTHVTQAVNLAGGGQYDRIGELVMRKLLMNLHLIRDYVGAPLVVIVLLIAATAVLQPFPPVARFLEEKAGLRPFLTGGVAGSLIGFAANDSGVVVAALILMPIVYTVCMIKLVEVFPTPHTIVPDALSHLDRPDWSPGHDPDR</sequence>
<gene>
    <name evidence="3" type="ORF">ACFO8Q_05810</name>
</gene>
<proteinExistence type="predicted"/>
<feature type="transmembrane region" description="Helical" evidence="1">
    <location>
        <begin position="554"/>
        <end position="572"/>
    </location>
</feature>
<organism evidence="3 4">
    <name type="scientific">Effusibacillus consociatus</name>
    <dbReference type="NCBI Taxonomy" id="1117041"/>
    <lineage>
        <taxon>Bacteria</taxon>
        <taxon>Bacillati</taxon>
        <taxon>Bacillota</taxon>
        <taxon>Bacilli</taxon>
        <taxon>Bacillales</taxon>
        <taxon>Alicyclobacillaceae</taxon>
        <taxon>Effusibacillus</taxon>
    </lineage>
</organism>
<feature type="transmembrane region" description="Helical" evidence="1">
    <location>
        <begin position="241"/>
        <end position="262"/>
    </location>
</feature>
<dbReference type="EMBL" id="JBHSHC010000033">
    <property type="protein sequence ID" value="MFC4766882.1"/>
    <property type="molecule type" value="Genomic_DNA"/>
</dbReference>
<feature type="signal peptide" evidence="2">
    <location>
        <begin position="1"/>
        <end position="27"/>
    </location>
</feature>
<evidence type="ECO:0000313" key="3">
    <source>
        <dbReference type="EMBL" id="MFC4766882.1"/>
    </source>
</evidence>
<keyword evidence="1" id="KW-1133">Transmembrane helix</keyword>
<accession>A0ABV9Q0L9</accession>
<dbReference type="RefSeq" id="WP_380024773.1">
    <property type="nucleotide sequence ID" value="NZ_JBHSHC010000033.1"/>
</dbReference>
<keyword evidence="1" id="KW-0472">Membrane</keyword>
<feature type="transmembrane region" description="Helical" evidence="1">
    <location>
        <begin position="314"/>
        <end position="334"/>
    </location>
</feature>
<protein>
    <submittedName>
        <fullName evidence="3">Uncharacterized protein</fullName>
    </submittedName>
</protein>
<keyword evidence="4" id="KW-1185">Reference proteome</keyword>
<feature type="transmembrane region" description="Helical" evidence="1">
    <location>
        <begin position="578"/>
        <end position="597"/>
    </location>
</feature>
<reference evidence="4" key="1">
    <citation type="journal article" date="2019" name="Int. J. Syst. Evol. Microbiol.">
        <title>The Global Catalogue of Microorganisms (GCM) 10K type strain sequencing project: providing services to taxonomists for standard genome sequencing and annotation.</title>
        <authorList>
            <consortium name="The Broad Institute Genomics Platform"/>
            <consortium name="The Broad Institute Genome Sequencing Center for Infectious Disease"/>
            <person name="Wu L."/>
            <person name="Ma J."/>
        </authorList>
    </citation>
    <scope>NUCLEOTIDE SEQUENCE [LARGE SCALE GENOMIC DNA]</scope>
    <source>
        <strain evidence="4">WYCCWR 12678</strain>
    </source>
</reference>
<dbReference type="Proteomes" id="UP001596002">
    <property type="component" value="Unassembled WGS sequence"/>
</dbReference>
<feature type="transmembrane region" description="Helical" evidence="1">
    <location>
        <begin position="521"/>
        <end position="542"/>
    </location>
</feature>
<feature type="transmembrane region" description="Helical" evidence="1">
    <location>
        <begin position="274"/>
        <end position="294"/>
    </location>
</feature>
<keyword evidence="2" id="KW-0732">Signal</keyword>
<evidence type="ECO:0000256" key="2">
    <source>
        <dbReference type="SAM" id="SignalP"/>
    </source>
</evidence>
<feature type="transmembrane region" description="Helical" evidence="1">
    <location>
        <begin position="341"/>
        <end position="365"/>
    </location>
</feature>